<dbReference type="PANTHER" id="PTHR47425">
    <property type="entry name" value="FARB-RELATED"/>
    <property type="match status" value="1"/>
</dbReference>
<dbReference type="PROSITE" id="PS50048">
    <property type="entry name" value="ZN2_CY6_FUNGAL_2"/>
    <property type="match status" value="1"/>
</dbReference>
<dbReference type="Gene3D" id="4.10.240.10">
    <property type="entry name" value="Zn(2)-C6 fungal-type DNA-binding domain"/>
    <property type="match status" value="1"/>
</dbReference>
<dbReference type="OrthoDB" id="4161332at2759"/>
<dbReference type="GO" id="GO:0008270">
    <property type="term" value="F:zinc ion binding"/>
    <property type="evidence" value="ECO:0007669"/>
    <property type="project" value="InterPro"/>
</dbReference>
<dbReference type="PANTHER" id="PTHR47425:SF3">
    <property type="entry name" value="ZN(II)2CYS6 TRANSCRIPTION FACTOR (EUROFUNG)"/>
    <property type="match status" value="1"/>
</dbReference>
<dbReference type="CDD" id="cd12148">
    <property type="entry name" value="fungal_TF_MHR"/>
    <property type="match status" value="1"/>
</dbReference>
<dbReference type="InterPro" id="IPR001138">
    <property type="entry name" value="Zn2Cys6_DnaBD"/>
</dbReference>
<dbReference type="GO" id="GO:0003677">
    <property type="term" value="F:DNA binding"/>
    <property type="evidence" value="ECO:0007669"/>
    <property type="project" value="UniProtKB-KW"/>
</dbReference>
<dbReference type="PROSITE" id="PS00463">
    <property type="entry name" value="ZN2_CY6_FUNGAL_1"/>
    <property type="match status" value="1"/>
</dbReference>
<keyword evidence="2" id="KW-0805">Transcription regulation</keyword>
<dbReference type="SMART" id="SM00906">
    <property type="entry name" value="Fungal_trans"/>
    <property type="match status" value="1"/>
</dbReference>
<keyword evidence="1" id="KW-0479">Metal-binding</keyword>
<keyword evidence="3" id="KW-0238">DNA-binding</keyword>
<dbReference type="Pfam" id="PF04082">
    <property type="entry name" value="Fungal_trans"/>
    <property type="match status" value="1"/>
</dbReference>
<dbReference type="EMBL" id="JXNT01000006">
    <property type="protein sequence ID" value="ODM18389.1"/>
    <property type="molecule type" value="Genomic_DNA"/>
</dbReference>
<reference evidence="8 9" key="1">
    <citation type="journal article" date="2016" name="BMC Genomics">
        <title>Comparative genomic and transcriptomic analyses of the Fuzhuan brick tea-fermentation fungus Aspergillus cristatus.</title>
        <authorList>
            <person name="Ge Y."/>
            <person name="Wang Y."/>
            <person name="Liu Y."/>
            <person name="Tan Y."/>
            <person name="Ren X."/>
            <person name="Zhang X."/>
            <person name="Hyde K.D."/>
            <person name="Liu Y."/>
            <person name="Liu Z."/>
        </authorList>
    </citation>
    <scope>NUCLEOTIDE SEQUENCE [LARGE SCALE GENOMIC DNA]</scope>
    <source>
        <strain evidence="8 9">GZAAS20.1005</strain>
    </source>
</reference>
<evidence type="ECO:0000256" key="2">
    <source>
        <dbReference type="ARBA" id="ARBA00023015"/>
    </source>
</evidence>
<dbReference type="CDD" id="cd00067">
    <property type="entry name" value="GAL4"/>
    <property type="match status" value="1"/>
</dbReference>
<organism evidence="8 9">
    <name type="scientific">Aspergillus cristatus</name>
    <name type="common">Chinese Fuzhuan brick tea-fermentation fungus</name>
    <name type="synonym">Eurotium cristatum</name>
    <dbReference type="NCBI Taxonomy" id="573508"/>
    <lineage>
        <taxon>Eukaryota</taxon>
        <taxon>Fungi</taxon>
        <taxon>Dikarya</taxon>
        <taxon>Ascomycota</taxon>
        <taxon>Pezizomycotina</taxon>
        <taxon>Eurotiomycetes</taxon>
        <taxon>Eurotiomycetidae</taxon>
        <taxon>Eurotiales</taxon>
        <taxon>Aspergillaceae</taxon>
        <taxon>Aspergillus</taxon>
        <taxon>Aspergillus subgen. Aspergillus</taxon>
    </lineage>
</organism>
<keyword evidence="5" id="KW-0539">Nucleus</keyword>
<sequence length="699" mass="78406">MSTRRYRSAIACESCRRRKVRCSLTVTGIPCIGCAQDRAECVVDERRSLTLSRIQERRARQSHSQPHSPGHRSNDALPSSQPFNNHFRHVEASESPSHASDRIQDEERNGLEIAAAALGQREGVGQVPFYTGDQTGITSTLDLCSPEKHLPRHLLLPMHMPAASLSDSLSDQDRQYLASKGVFTLPGKEACDSLIRAYFRHVHPIMPIIEADGLLGAVAAGRFGDYNVLLVWSVFFAAVNFIPIPICQSEGYESRKAMKAAMYSCAKSMYNHTTDRITLLQSSLLLGFWHSETDQHAAPWYWTGISVNMCQILGLHRNPDNTNSTSTTRRNASITDRQRHLWRRLWWTCFFRDRWLSLTLGRPMRIDLNDCDMPMARAEDLLSDLEGVERGVKEAFLPRDLERMAGFWVMLVEMSKVLGKVLKLNYQALRGRPGLGEIEALEAQILSCRCPDVGDDDGSGLSREAFFYVYHLQLHYQAILIMFYRPYGTESPEGLHPAQQQKWQHRMRREADTAASRTNDILDMLAQENLLEFALPMTPPLLIPAMQMHLLNCNSANSLSRRLRLNKLNVCMMVMEEFQKVYTVASIYRGIFAKAIQQFYARDAGVMGMSSPTWLAANAGASVNATEPPAPAPVPMASVPMAVDAGAGVGDVQAQAGNIPFEGDVNMNTEMTSDLIDALVDEASTFNFWETWGQLWVDQ</sequence>
<evidence type="ECO:0000256" key="6">
    <source>
        <dbReference type="SAM" id="MobiDB-lite"/>
    </source>
</evidence>
<evidence type="ECO:0000313" key="9">
    <source>
        <dbReference type="Proteomes" id="UP000094569"/>
    </source>
</evidence>
<keyword evidence="9" id="KW-1185">Reference proteome</keyword>
<protein>
    <recommendedName>
        <fullName evidence="7">Zn(2)-C6 fungal-type domain-containing protein</fullName>
    </recommendedName>
</protein>
<evidence type="ECO:0000256" key="5">
    <source>
        <dbReference type="ARBA" id="ARBA00023242"/>
    </source>
</evidence>
<keyword evidence="4" id="KW-0804">Transcription</keyword>
<evidence type="ECO:0000256" key="3">
    <source>
        <dbReference type="ARBA" id="ARBA00023125"/>
    </source>
</evidence>
<dbReference type="InterPro" id="IPR007219">
    <property type="entry name" value="XnlR_reg_dom"/>
</dbReference>
<name>A0A1E3BBS8_ASPCR</name>
<feature type="region of interest" description="Disordered" evidence="6">
    <location>
        <begin position="53"/>
        <end position="84"/>
    </location>
</feature>
<dbReference type="SMART" id="SM00066">
    <property type="entry name" value="GAL4"/>
    <property type="match status" value="1"/>
</dbReference>
<evidence type="ECO:0000313" key="8">
    <source>
        <dbReference type="EMBL" id="ODM18389.1"/>
    </source>
</evidence>
<dbReference type="VEuPathDB" id="FungiDB:SI65_06260"/>
<proteinExistence type="predicted"/>
<dbReference type="InterPro" id="IPR036864">
    <property type="entry name" value="Zn2-C6_fun-type_DNA-bd_sf"/>
</dbReference>
<dbReference type="AlphaFoldDB" id="A0A1E3BBS8"/>
<dbReference type="GO" id="GO:0000981">
    <property type="term" value="F:DNA-binding transcription factor activity, RNA polymerase II-specific"/>
    <property type="evidence" value="ECO:0007669"/>
    <property type="project" value="InterPro"/>
</dbReference>
<dbReference type="Pfam" id="PF00172">
    <property type="entry name" value="Zn_clus"/>
    <property type="match status" value="1"/>
</dbReference>
<feature type="domain" description="Zn(2)-C6 fungal-type" evidence="7">
    <location>
        <begin position="11"/>
        <end position="43"/>
    </location>
</feature>
<gene>
    <name evidence="8" type="ORF">SI65_06260</name>
</gene>
<dbReference type="GO" id="GO:0006351">
    <property type="term" value="P:DNA-templated transcription"/>
    <property type="evidence" value="ECO:0007669"/>
    <property type="project" value="InterPro"/>
</dbReference>
<evidence type="ECO:0000259" key="7">
    <source>
        <dbReference type="PROSITE" id="PS50048"/>
    </source>
</evidence>
<comment type="caution">
    <text evidence="8">The sequence shown here is derived from an EMBL/GenBank/DDBJ whole genome shotgun (WGS) entry which is preliminary data.</text>
</comment>
<dbReference type="Proteomes" id="UP000094569">
    <property type="component" value="Unassembled WGS sequence"/>
</dbReference>
<evidence type="ECO:0000256" key="1">
    <source>
        <dbReference type="ARBA" id="ARBA00022723"/>
    </source>
</evidence>
<dbReference type="SUPFAM" id="SSF57701">
    <property type="entry name" value="Zn2/Cys6 DNA-binding domain"/>
    <property type="match status" value="1"/>
</dbReference>
<accession>A0A1E3BBS8</accession>
<dbReference type="STRING" id="573508.A0A1E3BBS8"/>
<evidence type="ECO:0000256" key="4">
    <source>
        <dbReference type="ARBA" id="ARBA00023163"/>
    </source>
</evidence>
<dbReference type="InterPro" id="IPR052761">
    <property type="entry name" value="Fungal_Detox/Toxin_TFs"/>
</dbReference>